<feature type="domain" description="HTH hxlR-type" evidence="4">
    <location>
        <begin position="8"/>
        <end position="103"/>
    </location>
</feature>
<evidence type="ECO:0000256" key="1">
    <source>
        <dbReference type="ARBA" id="ARBA00023015"/>
    </source>
</evidence>
<dbReference type="PANTHER" id="PTHR33204">
    <property type="entry name" value="TRANSCRIPTIONAL REGULATOR, MARR FAMILY"/>
    <property type="match status" value="1"/>
</dbReference>
<sequence>MAGYGQFCPIAKAMELLDERWTVLVLRELLAGSTHFNQLRRGLPHMSPALLSKRLRTLTRAGLLVRRADHGEVRYELTEAGRELGPIVQALGGWAVRWMPDLGDLDLDPHLLMWDLHRNIDLAAVPPGRTVIHVAFTDVTHSARWWVVVEDGAVDLCDFDPGHGVSVTLTTDLRTMVLIWRGDVPWPEAMRDGRLTITGPSQARRGVLRWLTLSPFAAVARPPAPAPTVRVPEPA</sequence>
<dbReference type="RefSeq" id="WP_382394271.1">
    <property type="nucleotide sequence ID" value="NZ_JBHTCQ010000002.1"/>
</dbReference>
<keyword evidence="2" id="KW-0238">DNA-binding</keyword>
<name>A0ABW2QDM5_9MICO</name>
<dbReference type="Proteomes" id="UP001596455">
    <property type="component" value="Unassembled WGS sequence"/>
</dbReference>
<accession>A0ABW2QDM5</accession>
<keyword evidence="1" id="KW-0805">Transcription regulation</keyword>
<keyword evidence="3" id="KW-0804">Transcription</keyword>
<dbReference type="InterPro" id="IPR011991">
    <property type="entry name" value="ArsR-like_HTH"/>
</dbReference>
<evidence type="ECO:0000313" key="5">
    <source>
        <dbReference type="EMBL" id="MFC7405645.1"/>
    </source>
</evidence>
<evidence type="ECO:0000313" key="6">
    <source>
        <dbReference type="Proteomes" id="UP001596455"/>
    </source>
</evidence>
<dbReference type="EMBL" id="JBHTCQ010000002">
    <property type="protein sequence ID" value="MFC7405645.1"/>
    <property type="molecule type" value="Genomic_DNA"/>
</dbReference>
<dbReference type="Pfam" id="PF01638">
    <property type="entry name" value="HxlR"/>
    <property type="match status" value="1"/>
</dbReference>
<dbReference type="InterPro" id="IPR036388">
    <property type="entry name" value="WH-like_DNA-bd_sf"/>
</dbReference>
<dbReference type="CDD" id="cd00090">
    <property type="entry name" value="HTH_ARSR"/>
    <property type="match status" value="1"/>
</dbReference>
<dbReference type="InterPro" id="IPR036527">
    <property type="entry name" value="SCP2_sterol-bd_dom_sf"/>
</dbReference>
<dbReference type="SUPFAM" id="SSF46785">
    <property type="entry name" value="Winged helix' DNA-binding domain"/>
    <property type="match status" value="1"/>
</dbReference>
<dbReference type="InterPro" id="IPR002577">
    <property type="entry name" value="HTH_HxlR"/>
</dbReference>
<keyword evidence="6" id="KW-1185">Reference proteome</keyword>
<dbReference type="PANTHER" id="PTHR33204:SF18">
    <property type="entry name" value="TRANSCRIPTIONAL REGULATORY PROTEIN"/>
    <property type="match status" value="1"/>
</dbReference>
<protein>
    <submittedName>
        <fullName evidence="5">Winged helix-turn-helix transcriptional regulator</fullName>
    </submittedName>
</protein>
<gene>
    <name evidence="5" type="ORF">ACFQQL_11045</name>
</gene>
<dbReference type="InterPro" id="IPR036390">
    <property type="entry name" value="WH_DNA-bd_sf"/>
</dbReference>
<reference evidence="6" key="1">
    <citation type="journal article" date="2019" name="Int. J. Syst. Evol. Microbiol.">
        <title>The Global Catalogue of Microorganisms (GCM) 10K type strain sequencing project: providing services to taxonomists for standard genome sequencing and annotation.</title>
        <authorList>
            <consortium name="The Broad Institute Genomics Platform"/>
            <consortium name="The Broad Institute Genome Sequencing Center for Infectious Disease"/>
            <person name="Wu L."/>
            <person name="Ma J."/>
        </authorList>
    </citation>
    <scope>NUCLEOTIDE SEQUENCE [LARGE SCALE GENOMIC DNA]</scope>
    <source>
        <strain evidence="6">JCM 1490</strain>
    </source>
</reference>
<dbReference type="SUPFAM" id="SSF55718">
    <property type="entry name" value="SCP-like"/>
    <property type="match status" value="1"/>
</dbReference>
<comment type="caution">
    <text evidence="5">The sequence shown here is derived from an EMBL/GenBank/DDBJ whole genome shotgun (WGS) entry which is preliminary data.</text>
</comment>
<evidence type="ECO:0000256" key="3">
    <source>
        <dbReference type="ARBA" id="ARBA00023163"/>
    </source>
</evidence>
<evidence type="ECO:0000259" key="4">
    <source>
        <dbReference type="PROSITE" id="PS51118"/>
    </source>
</evidence>
<dbReference type="Gene3D" id="1.10.10.10">
    <property type="entry name" value="Winged helix-like DNA-binding domain superfamily/Winged helix DNA-binding domain"/>
    <property type="match status" value="1"/>
</dbReference>
<dbReference type="PROSITE" id="PS51118">
    <property type="entry name" value="HTH_HXLR"/>
    <property type="match status" value="1"/>
</dbReference>
<organism evidence="5 6">
    <name type="scientific">Georgenia alba</name>
    <dbReference type="NCBI Taxonomy" id="2233858"/>
    <lineage>
        <taxon>Bacteria</taxon>
        <taxon>Bacillati</taxon>
        <taxon>Actinomycetota</taxon>
        <taxon>Actinomycetes</taxon>
        <taxon>Micrococcales</taxon>
        <taxon>Bogoriellaceae</taxon>
        <taxon>Georgenia</taxon>
    </lineage>
</organism>
<proteinExistence type="predicted"/>
<evidence type="ECO:0000256" key="2">
    <source>
        <dbReference type="ARBA" id="ARBA00023125"/>
    </source>
</evidence>